<dbReference type="SUPFAM" id="SSF48726">
    <property type="entry name" value="Immunoglobulin"/>
    <property type="match status" value="2"/>
</dbReference>
<evidence type="ECO:0000256" key="8">
    <source>
        <dbReference type="ARBA" id="ARBA00023180"/>
    </source>
</evidence>
<evidence type="ECO:0000256" key="10">
    <source>
        <dbReference type="SAM" id="MobiDB-lite"/>
    </source>
</evidence>
<dbReference type="PANTHER" id="PTHR12231">
    <property type="entry name" value="CTX-RELATED TYPE I TRANSMEMBRANE PROTEIN"/>
    <property type="match status" value="1"/>
</dbReference>
<evidence type="ECO:0000256" key="3">
    <source>
        <dbReference type="ARBA" id="ARBA00022525"/>
    </source>
</evidence>
<dbReference type="SMART" id="SM00408">
    <property type="entry name" value="IGc2"/>
    <property type="match status" value="2"/>
</dbReference>
<dbReference type="Gene3D" id="2.60.40.10">
    <property type="entry name" value="Immunoglobulins"/>
    <property type="match status" value="2"/>
</dbReference>
<dbReference type="PROSITE" id="PS51406">
    <property type="entry name" value="FIBRINOGEN_C_2"/>
    <property type="match status" value="1"/>
</dbReference>
<dbReference type="FunFam" id="2.60.40.10:FF:000032">
    <property type="entry name" value="palladin isoform X1"/>
    <property type="match status" value="1"/>
</dbReference>
<dbReference type="Gene3D" id="2.60.120.1000">
    <property type="match status" value="1"/>
</dbReference>
<dbReference type="Gene3D" id="1.20.5.320">
    <property type="entry name" value="6-Phosphogluconate Dehydrogenase, domain 3"/>
    <property type="match status" value="1"/>
</dbReference>
<keyword evidence="6" id="KW-0176">Collagen</keyword>
<organism evidence="14 15">
    <name type="scientific">Desmophyllum pertusum</name>
    <dbReference type="NCBI Taxonomy" id="174260"/>
    <lineage>
        <taxon>Eukaryota</taxon>
        <taxon>Metazoa</taxon>
        <taxon>Cnidaria</taxon>
        <taxon>Anthozoa</taxon>
        <taxon>Hexacorallia</taxon>
        <taxon>Scleractinia</taxon>
        <taxon>Caryophylliina</taxon>
        <taxon>Caryophylliidae</taxon>
        <taxon>Desmophyllum</taxon>
    </lineage>
</organism>
<keyword evidence="9" id="KW-0393">Immunoglobulin domain</keyword>
<evidence type="ECO:0000256" key="9">
    <source>
        <dbReference type="ARBA" id="ARBA00023319"/>
    </source>
</evidence>
<dbReference type="InterPro" id="IPR003599">
    <property type="entry name" value="Ig_sub"/>
</dbReference>
<dbReference type="Proteomes" id="UP001163046">
    <property type="component" value="Unassembled WGS sequence"/>
</dbReference>
<feature type="region of interest" description="Disordered" evidence="10">
    <location>
        <begin position="1"/>
        <end position="66"/>
    </location>
</feature>
<feature type="domain" description="Fibrillar collagen NC1" evidence="13">
    <location>
        <begin position="303"/>
        <end position="390"/>
    </location>
</feature>
<comment type="caution">
    <text evidence="14">The sequence shown here is derived from an EMBL/GenBank/DDBJ whole genome shotgun (WGS) entry which is preliminary data.</text>
</comment>
<accession>A0A9W9Z8S9</accession>
<dbReference type="InterPro" id="IPR036179">
    <property type="entry name" value="Ig-like_dom_sf"/>
</dbReference>
<dbReference type="InterPro" id="IPR013098">
    <property type="entry name" value="Ig_I-set"/>
</dbReference>
<dbReference type="Pfam" id="PF13927">
    <property type="entry name" value="Ig_3"/>
    <property type="match status" value="1"/>
</dbReference>
<dbReference type="NCBIfam" id="NF040941">
    <property type="entry name" value="GGGWT_bact"/>
    <property type="match status" value="1"/>
</dbReference>
<dbReference type="GO" id="GO:0005576">
    <property type="term" value="C:extracellular region"/>
    <property type="evidence" value="ECO:0007669"/>
    <property type="project" value="UniProtKB-SubCell"/>
</dbReference>
<dbReference type="Pfam" id="PF01391">
    <property type="entry name" value="Collagen"/>
    <property type="match status" value="1"/>
</dbReference>
<dbReference type="PROSITE" id="PS50835">
    <property type="entry name" value="IG_LIKE"/>
    <property type="match status" value="2"/>
</dbReference>
<keyword evidence="8" id="KW-0325">Glycoprotein</keyword>
<comment type="similarity">
    <text evidence="2">Belongs to the immunoglobulin superfamily. DCC family.</text>
</comment>
<evidence type="ECO:0000256" key="5">
    <source>
        <dbReference type="ARBA" id="ARBA00022737"/>
    </source>
</evidence>
<evidence type="ECO:0000259" key="11">
    <source>
        <dbReference type="PROSITE" id="PS50835"/>
    </source>
</evidence>
<dbReference type="InterPro" id="IPR002181">
    <property type="entry name" value="Fibrinogen_a/b/g_C_dom"/>
</dbReference>
<comment type="subcellular location">
    <subcellularLocation>
        <location evidence="1">Secreted</location>
    </subcellularLocation>
</comment>
<dbReference type="InterPro" id="IPR051170">
    <property type="entry name" value="Neural/epithelial_adhesion"/>
</dbReference>
<feature type="domain" description="Ig-like" evidence="11">
    <location>
        <begin position="67"/>
        <end position="151"/>
    </location>
</feature>
<dbReference type="AlphaFoldDB" id="A0A9W9Z8S9"/>
<dbReference type="SMART" id="SM00409">
    <property type="entry name" value="IG"/>
    <property type="match status" value="2"/>
</dbReference>
<dbReference type="PANTHER" id="PTHR12231:SF253">
    <property type="entry name" value="DPR-INTERACTING PROTEIN ETA, ISOFORM B-RELATED"/>
    <property type="match status" value="1"/>
</dbReference>
<keyword evidence="3" id="KW-0964">Secreted</keyword>
<feature type="domain" description="Fibrinogen C-terminal" evidence="12">
    <location>
        <begin position="325"/>
        <end position="390"/>
    </location>
</feature>
<keyword evidence="5" id="KW-0677">Repeat</keyword>
<dbReference type="InterPro" id="IPR036056">
    <property type="entry name" value="Fibrinogen-like_C"/>
</dbReference>
<dbReference type="InterPro" id="IPR000885">
    <property type="entry name" value="Fib_collagen_C"/>
</dbReference>
<name>A0A9W9Z8S9_9CNID</name>
<evidence type="ECO:0000256" key="1">
    <source>
        <dbReference type="ARBA" id="ARBA00004613"/>
    </source>
</evidence>
<dbReference type="InterPro" id="IPR008160">
    <property type="entry name" value="Collagen"/>
</dbReference>
<feature type="compositionally biased region" description="Low complexity" evidence="10">
    <location>
        <begin position="33"/>
        <end position="45"/>
    </location>
</feature>
<reference evidence="14" key="1">
    <citation type="submission" date="2023-01" db="EMBL/GenBank/DDBJ databases">
        <title>Genome assembly of the deep-sea coral Lophelia pertusa.</title>
        <authorList>
            <person name="Herrera S."/>
            <person name="Cordes E."/>
        </authorList>
    </citation>
    <scope>NUCLEOTIDE SEQUENCE</scope>
    <source>
        <strain evidence="14">USNM1676648</strain>
        <tissue evidence="14">Polyp</tissue>
    </source>
</reference>
<dbReference type="SUPFAM" id="SSF56496">
    <property type="entry name" value="Fibrinogen C-terminal domain-like"/>
    <property type="match status" value="1"/>
</dbReference>
<dbReference type="OrthoDB" id="428111at2759"/>
<evidence type="ECO:0000313" key="14">
    <source>
        <dbReference type="EMBL" id="KAJ7376489.1"/>
    </source>
</evidence>
<keyword evidence="15" id="KW-1185">Reference proteome</keyword>
<evidence type="ECO:0000313" key="15">
    <source>
        <dbReference type="Proteomes" id="UP001163046"/>
    </source>
</evidence>
<feature type="domain" description="Ig-like" evidence="11">
    <location>
        <begin position="156"/>
        <end position="236"/>
    </location>
</feature>
<sequence length="390" mass="41335">MFNAPKASGERRGRPGYRGSPGKHGPPGPQGLPGPQGIQGTQGIQGPPGPKGPTGSNGVPGKSISAPSIVAPPMSVVVNITGTASFQCEAEGNPVPKVTWLKQNSSLLADKRVVPSRGGLMITDVTSQDDGIYTCVASNILGVMTSSAKLSVQVGALITRKPSSVIVEEGQNVSLLCQATGQPTPTVTWRKLHGHLSKGRSRVVDGNLDITNVTKTDGGDYVCSAINILNQDSAFTQVIVLEQLKFTLPVPPLKTVIAASSDVLLTCLAQGAREIVWQRASQSLPPNHILYSNGSLLLKKRFAKLCWILYLCREKFSSFHKSKYFARGSEAISCSEIKSSNMEISSGNYMIDPDGKGGVTPFSVYCDMSDKGGVGVTIISHDSESRNPCW</sequence>
<evidence type="ECO:0000256" key="6">
    <source>
        <dbReference type="ARBA" id="ARBA00023119"/>
    </source>
</evidence>
<dbReference type="InterPro" id="IPR003598">
    <property type="entry name" value="Ig_sub2"/>
</dbReference>
<gene>
    <name evidence="14" type="ORF">OS493_034225</name>
</gene>
<evidence type="ECO:0000256" key="2">
    <source>
        <dbReference type="ARBA" id="ARBA00009588"/>
    </source>
</evidence>
<dbReference type="EMBL" id="MU826397">
    <property type="protein sequence ID" value="KAJ7376489.1"/>
    <property type="molecule type" value="Genomic_DNA"/>
</dbReference>
<dbReference type="InterPro" id="IPR013783">
    <property type="entry name" value="Ig-like_fold"/>
</dbReference>
<dbReference type="GO" id="GO:0005201">
    <property type="term" value="F:extracellular matrix structural constituent"/>
    <property type="evidence" value="ECO:0007669"/>
    <property type="project" value="InterPro"/>
</dbReference>
<evidence type="ECO:0000259" key="13">
    <source>
        <dbReference type="PROSITE" id="PS51461"/>
    </source>
</evidence>
<evidence type="ECO:0000259" key="12">
    <source>
        <dbReference type="PROSITE" id="PS51406"/>
    </source>
</evidence>
<dbReference type="Pfam" id="PF07679">
    <property type="entry name" value="I-set"/>
    <property type="match status" value="1"/>
</dbReference>
<evidence type="ECO:0000256" key="4">
    <source>
        <dbReference type="ARBA" id="ARBA00022729"/>
    </source>
</evidence>
<keyword evidence="4" id="KW-0732">Signal</keyword>
<evidence type="ECO:0000256" key="7">
    <source>
        <dbReference type="ARBA" id="ARBA00023157"/>
    </source>
</evidence>
<dbReference type="InterPro" id="IPR007110">
    <property type="entry name" value="Ig-like_dom"/>
</dbReference>
<dbReference type="GO" id="GO:0005581">
    <property type="term" value="C:collagen trimer"/>
    <property type="evidence" value="ECO:0007669"/>
    <property type="project" value="UniProtKB-KW"/>
</dbReference>
<dbReference type="FunFam" id="2.60.40.10:FF:000299">
    <property type="entry name" value="protogenin isoform X2"/>
    <property type="match status" value="1"/>
</dbReference>
<proteinExistence type="inferred from homology"/>
<dbReference type="PROSITE" id="PS51461">
    <property type="entry name" value="NC1_FIB"/>
    <property type="match status" value="1"/>
</dbReference>
<protein>
    <submittedName>
        <fullName evidence="14">Uncharacterized protein</fullName>
    </submittedName>
</protein>
<keyword evidence="7" id="KW-1015">Disulfide bond</keyword>